<evidence type="ECO:0000313" key="3">
    <source>
        <dbReference type="Proteomes" id="UP001356704"/>
    </source>
</evidence>
<name>A0ABU7W568_9FLAO</name>
<reference evidence="2 3" key="1">
    <citation type="submission" date="2024-02" db="EMBL/GenBank/DDBJ databases">
        <title>Winogradskyella poriferorum JCM 12885.</title>
        <authorList>
            <person name="Zhang D.-F."/>
            <person name="Fu Z.-Y."/>
        </authorList>
    </citation>
    <scope>NUCLEOTIDE SEQUENCE [LARGE SCALE GENOMIC DNA]</scope>
    <source>
        <strain evidence="2 3">JCM 12885</strain>
    </source>
</reference>
<comment type="caution">
    <text evidence="2">The sequence shown here is derived from an EMBL/GenBank/DDBJ whole genome shotgun (WGS) entry which is preliminary data.</text>
</comment>
<proteinExistence type="predicted"/>
<feature type="chain" id="PRO_5046984914" description="DUF4252 domain-containing protein" evidence="1">
    <location>
        <begin position="20"/>
        <end position="178"/>
    </location>
</feature>
<dbReference type="EMBL" id="JAZHOU010000002">
    <property type="protein sequence ID" value="MEF3079112.1"/>
    <property type="molecule type" value="Genomic_DNA"/>
</dbReference>
<evidence type="ECO:0000313" key="2">
    <source>
        <dbReference type="EMBL" id="MEF3079112.1"/>
    </source>
</evidence>
<feature type="signal peptide" evidence="1">
    <location>
        <begin position="1"/>
        <end position="19"/>
    </location>
</feature>
<dbReference type="Proteomes" id="UP001356704">
    <property type="component" value="Unassembled WGS sequence"/>
</dbReference>
<sequence length="178" mass="20133">MKLFITSIFLFVFASTLTAQNWEKYKSEELTFIAEFPGTPEKSVQQIQTAIGELDMHMVMYSPSSGDDNAVYSVIRSDYPEAQFENADESYNNQVLNGAVQGAVSNVQGTLLYDNKVKFNGYPSRDVKIEITGGFIYIKAYLVENIIFITQVICTEDKDGNESIKRFQDSFDIINVKQ</sequence>
<dbReference type="RefSeq" id="WP_331809878.1">
    <property type="nucleotide sequence ID" value="NZ_JAZHOU010000002.1"/>
</dbReference>
<protein>
    <recommendedName>
        <fullName evidence="4">DUF4252 domain-containing protein</fullName>
    </recommendedName>
</protein>
<evidence type="ECO:0000256" key="1">
    <source>
        <dbReference type="SAM" id="SignalP"/>
    </source>
</evidence>
<accession>A0ABU7W568</accession>
<keyword evidence="1" id="KW-0732">Signal</keyword>
<evidence type="ECO:0008006" key="4">
    <source>
        <dbReference type="Google" id="ProtNLM"/>
    </source>
</evidence>
<keyword evidence="3" id="KW-1185">Reference proteome</keyword>
<gene>
    <name evidence="2" type="ORF">V1468_08860</name>
</gene>
<organism evidence="2 3">
    <name type="scientific">Winogradskyella poriferorum</name>
    <dbReference type="NCBI Taxonomy" id="307627"/>
    <lineage>
        <taxon>Bacteria</taxon>
        <taxon>Pseudomonadati</taxon>
        <taxon>Bacteroidota</taxon>
        <taxon>Flavobacteriia</taxon>
        <taxon>Flavobacteriales</taxon>
        <taxon>Flavobacteriaceae</taxon>
        <taxon>Winogradskyella</taxon>
    </lineage>
</organism>